<dbReference type="GO" id="GO:0140662">
    <property type="term" value="F:ATP-dependent protein folding chaperone"/>
    <property type="evidence" value="ECO:0007669"/>
    <property type="project" value="InterPro"/>
</dbReference>
<evidence type="ECO:0000313" key="6">
    <source>
        <dbReference type="Proteomes" id="UP000008021"/>
    </source>
</evidence>
<dbReference type="GO" id="GO:0005524">
    <property type="term" value="F:ATP binding"/>
    <property type="evidence" value="ECO:0007669"/>
    <property type="project" value="UniProtKB-KW"/>
</dbReference>
<dbReference type="FunFam" id="3.90.640.10:FF:000134">
    <property type="entry name" value="Heat shock cognate 71 kDa protein"/>
    <property type="match status" value="1"/>
</dbReference>
<dbReference type="SUPFAM" id="SSF53067">
    <property type="entry name" value="Actin-like ATPase domain"/>
    <property type="match status" value="2"/>
</dbReference>
<dbReference type="eggNOG" id="KOG0101">
    <property type="taxonomic scope" value="Eukaryota"/>
</dbReference>
<dbReference type="InterPro" id="IPR013126">
    <property type="entry name" value="Hsp_70_fam"/>
</dbReference>
<name>A0A0E0C6D4_9ORYZ</name>
<evidence type="ECO:0000256" key="1">
    <source>
        <dbReference type="ARBA" id="ARBA00007381"/>
    </source>
</evidence>
<dbReference type="Gene3D" id="3.30.30.30">
    <property type="match status" value="1"/>
</dbReference>
<dbReference type="FunFam" id="3.30.30.30:FF:000001">
    <property type="entry name" value="heat shock 70 kDa protein-like"/>
    <property type="match status" value="1"/>
</dbReference>
<keyword evidence="2 4" id="KW-0547">Nucleotide-binding</keyword>
<dbReference type="AlphaFoldDB" id="A0A0E0C6D4"/>
<organism evidence="5">
    <name type="scientific">Oryza meridionalis</name>
    <dbReference type="NCBI Taxonomy" id="40149"/>
    <lineage>
        <taxon>Eukaryota</taxon>
        <taxon>Viridiplantae</taxon>
        <taxon>Streptophyta</taxon>
        <taxon>Embryophyta</taxon>
        <taxon>Tracheophyta</taxon>
        <taxon>Spermatophyta</taxon>
        <taxon>Magnoliopsida</taxon>
        <taxon>Liliopsida</taxon>
        <taxon>Poales</taxon>
        <taxon>Poaceae</taxon>
        <taxon>BOP clade</taxon>
        <taxon>Oryzoideae</taxon>
        <taxon>Oryzeae</taxon>
        <taxon>Oryzinae</taxon>
        <taxon>Oryza</taxon>
    </lineage>
</organism>
<dbReference type="Pfam" id="PF00012">
    <property type="entry name" value="HSP70"/>
    <property type="match status" value="1"/>
</dbReference>
<sequence length="609" mass="65910">MADTGDQHGPVIGIDLGTACSCVAVWQHGCAEIVTNAVRLVGDAAKSQASRNPTNTVFGESVVVSPLLRLFAYRLRLMGRRFSDASVQDGLKLWPFKVVPGRGDKPMVAASYKGKQKLLAAEEVASMLLSKMKAEAEAYIGGPVKNAVVTVPASFDVLQRWATKHACAVAGLDVLGVIHEPTAAAVAFGIHEIAGDKNVLVFDLGGGHTSVSLLAVASGKVAVRATAGDPHLGGEDFNSRMVEHFVAQFKAEHKKDVGRNARAMVRLRAACEQAKRTLSSATWAAIELERLHDGADFYSTITRDQFDELNLDLFCKCLDPIKNCLTAAKMDRSSVDDVVLVGGSTRIPRVRRLIQDLFDGKELRKDISPDEAAACGAATMASLGSDDSLVDLFLFDAMPHSLGVAAAGGAMAVMIPKNTPIPVMAREKTISIQPNHKKGVVISIFEGERPQASENTLLCEIELPGAHNKAKPGVKLSVSVCFSIDADGILTVSARDKVNGHKNQMRVMEQSQLSKKEIERMTMEAKEYMAADEEKKERIKAKNLLEEFLYNKRRAIEDERKKVDDALSAVEEMIQKVHSDHVSTARELSEALKKLLIECSSSTIAGKQE</sequence>
<dbReference type="SUPFAM" id="SSF100920">
    <property type="entry name" value="Heat shock protein 70kD (HSP70), peptide-binding domain"/>
    <property type="match status" value="1"/>
</dbReference>
<proteinExistence type="inferred from homology"/>
<dbReference type="InterPro" id="IPR029047">
    <property type="entry name" value="HSP70_peptide-bd_sf"/>
</dbReference>
<evidence type="ECO:0000256" key="4">
    <source>
        <dbReference type="RuleBase" id="RU003322"/>
    </source>
</evidence>
<dbReference type="Proteomes" id="UP000008021">
    <property type="component" value="Chromosome 1"/>
</dbReference>
<dbReference type="STRING" id="40149.A0A0E0C6D4"/>
<dbReference type="HOGENOM" id="CLU_005965_2_1_1"/>
<evidence type="ECO:0000313" key="5">
    <source>
        <dbReference type="EnsemblPlants" id="OMERI01G24900.1"/>
    </source>
</evidence>
<evidence type="ECO:0000256" key="2">
    <source>
        <dbReference type="ARBA" id="ARBA00022741"/>
    </source>
</evidence>
<protein>
    <submittedName>
        <fullName evidence="5">Uncharacterized protein</fullName>
    </submittedName>
</protein>
<reference evidence="5" key="2">
    <citation type="submission" date="2018-05" db="EMBL/GenBank/DDBJ databases">
        <title>OmerRS3 (Oryza meridionalis Reference Sequence Version 3).</title>
        <authorList>
            <person name="Zhang J."/>
            <person name="Kudrna D."/>
            <person name="Lee S."/>
            <person name="Talag J."/>
            <person name="Welchert J."/>
            <person name="Wing R.A."/>
        </authorList>
    </citation>
    <scope>NUCLEOTIDE SEQUENCE [LARGE SCALE GENOMIC DNA]</scope>
    <source>
        <strain evidence="5">cv. OR44</strain>
    </source>
</reference>
<dbReference type="Gene3D" id="2.60.34.10">
    <property type="entry name" value="Substrate Binding Domain Of DNAk, Chain A, domain 1"/>
    <property type="match status" value="1"/>
</dbReference>
<dbReference type="EnsemblPlants" id="OMERI01G24900.1">
    <property type="protein sequence ID" value="OMERI01G24900.1"/>
    <property type="gene ID" value="OMERI01G24900"/>
</dbReference>
<keyword evidence="6" id="KW-1185">Reference proteome</keyword>
<dbReference type="PRINTS" id="PR00301">
    <property type="entry name" value="HEATSHOCK70"/>
</dbReference>
<dbReference type="Gene3D" id="3.90.640.10">
    <property type="entry name" value="Actin, Chain A, domain 4"/>
    <property type="match status" value="1"/>
</dbReference>
<dbReference type="InterPro" id="IPR043129">
    <property type="entry name" value="ATPase_NBD"/>
</dbReference>
<reference evidence="5" key="1">
    <citation type="submission" date="2015-04" db="UniProtKB">
        <authorList>
            <consortium name="EnsemblPlants"/>
        </authorList>
    </citation>
    <scope>IDENTIFICATION</scope>
</reference>
<dbReference type="Gramene" id="OMERI01G24900.1">
    <property type="protein sequence ID" value="OMERI01G24900.1"/>
    <property type="gene ID" value="OMERI01G24900"/>
</dbReference>
<dbReference type="Gene3D" id="3.30.420.40">
    <property type="match status" value="2"/>
</dbReference>
<dbReference type="InterPro" id="IPR018181">
    <property type="entry name" value="Heat_shock_70_CS"/>
</dbReference>
<evidence type="ECO:0000256" key="3">
    <source>
        <dbReference type="ARBA" id="ARBA00022840"/>
    </source>
</evidence>
<accession>A0A0E0C6D4</accession>
<comment type="similarity">
    <text evidence="1 4">Belongs to the heat shock protein 70 family.</text>
</comment>
<dbReference type="PANTHER" id="PTHR19375">
    <property type="entry name" value="HEAT SHOCK PROTEIN 70KDA"/>
    <property type="match status" value="1"/>
</dbReference>
<dbReference type="PROSITE" id="PS01036">
    <property type="entry name" value="HSP70_3"/>
    <property type="match status" value="1"/>
</dbReference>
<keyword evidence="3 4" id="KW-0067">ATP-binding</keyword>